<name>A0A2Z7C9J0_9LAMI</name>
<dbReference type="AlphaFoldDB" id="A0A2Z7C9J0"/>
<dbReference type="EMBL" id="KQ999845">
    <property type="protein sequence ID" value="KZV41008.1"/>
    <property type="molecule type" value="Genomic_DNA"/>
</dbReference>
<proteinExistence type="predicted"/>
<feature type="compositionally biased region" description="Basic and acidic residues" evidence="1">
    <location>
        <begin position="235"/>
        <end position="246"/>
    </location>
</feature>
<feature type="transmembrane region" description="Helical" evidence="2">
    <location>
        <begin position="57"/>
        <end position="77"/>
    </location>
</feature>
<gene>
    <name evidence="3" type="ORF">F511_18371</name>
</gene>
<keyword evidence="4" id="KW-1185">Reference proteome</keyword>
<sequence length="258" mass="27507">MVFILIGIYVLKGPYCTLTTTNWFLQALSVIPRGSWGRCSGTFHDPMEVSAGDSFDDVMLCVGIVVADLATAALTWISAGERYRISKRLYCRQSMGVIALIVCLLVVNAGQPSCSARRIRRRLVSARSFSRCRGSLIVENASTIAPAGFVGGNALLLVAAACYLAGTCAWLQPVFQEPGSSRYIAVVTPIRSTTRSETPSSGCTRSPDEISTNGFSTSSWPETNFPAKTAAAHDGGGDGVREEKRGGGGQGLESRVRL</sequence>
<accession>A0A2Z7C9J0</accession>
<feature type="transmembrane region" description="Helical" evidence="2">
    <location>
        <begin position="89"/>
        <end position="110"/>
    </location>
</feature>
<feature type="region of interest" description="Disordered" evidence="1">
    <location>
        <begin position="194"/>
        <end position="258"/>
    </location>
</feature>
<evidence type="ECO:0000256" key="2">
    <source>
        <dbReference type="SAM" id="Phobius"/>
    </source>
</evidence>
<dbReference type="Proteomes" id="UP000250235">
    <property type="component" value="Unassembled WGS sequence"/>
</dbReference>
<evidence type="ECO:0000313" key="4">
    <source>
        <dbReference type="Proteomes" id="UP000250235"/>
    </source>
</evidence>
<keyword evidence="2" id="KW-1133">Transmembrane helix</keyword>
<organism evidence="3 4">
    <name type="scientific">Dorcoceras hygrometricum</name>
    <dbReference type="NCBI Taxonomy" id="472368"/>
    <lineage>
        <taxon>Eukaryota</taxon>
        <taxon>Viridiplantae</taxon>
        <taxon>Streptophyta</taxon>
        <taxon>Embryophyta</taxon>
        <taxon>Tracheophyta</taxon>
        <taxon>Spermatophyta</taxon>
        <taxon>Magnoliopsida</taxon>
        <taxon>eudicotyledons</taxon>
        <taxon>Gunneridae</taxon>
        <taxon>Pentapetalae</taxon>
        <taxon>asterids</taxon>
        <taxon>lamiids</taxon>
        <taxon>Lamiales</taxon>
        <taxon>Gesneriaceae</taxon>
        <taxon>Didymocarpoideae</taxon>
        <taxon>Trichosporeae</taxon>
        <taxon>Loxocarpinae</taxon>
        <taxon>Dorcoceras</taxon>
    </lineage>
</organism>
<evidence type="ECO:0000256" key="1">
    <source>
        <dbReference type="SAM" id="MobiDB-lite"/>
    </source>
</evidence>
<feature type="compositionally biased region" description="Polar residues" evidence="1">
    <location>
        <begin position="194"/>
        <end position="222"/>
    </location>
</feature>
<protein>
    <submittedName>
        <fullName evidence="3">Uncharacterized protein</fullName>
    </submittedName>
</protein>
<keyword evidence="2" id="KW-0812">Transmembrane</keyword>
<reference evidence="3 4" key="1">
    <citation type="journal article" date="2015" name="Proc. Natl. Acad. Sci. U.S.A.">
        <title>The resurrection genome of Boea hygrometrica: A blueprint for survival of dehydration.</title>
        <authorList>
            <person name="Xiao L."/>
            <person name="Yang G."/>
            <person name="Zhang L."/>
            <person name="Yang X."/>
            <person name="Zhao S."/>
            <person name="Ji Z."/>
            <person name="Zhou Q."/>
            <person name="Hu M."/>
            <person name="Wang Y."/>
            <person name="Chen M."/>
            <person name="Xu Y."/>
            <person name="Jin H."/>
            <person name="Xiao X."/>
            <person name="Hu G."/>
            <person name="Bao F."/>
            <person name="Hu Y."/>
            <person name="Wan P."/>
            <person name="Li L."/>
            <person name="Deng X."/>
            <person name="Kuang T."/>
            <person name="Xiang C."/>
            <person name="Zhu J.K."/>
            <person name="Oliver M.J."/>
            <person name="He Y."/>
        </authorList>
    </citation>
    <scope>NUCLEOTIDE SEQUENCE [LARGE SCALE GENOMIC DNA]</scope>
    <source>
        <strain evidence="4">cv. XS01</strain>
    </source>
</reference>
<keyword evidence="2" id="KW-0472">Membrane</keyword>
<evidence type="ECO:0000313" key="3">
    <source>
        <dbReference type="EMBL" id="KZV41008.1"/>
    </source>
</evidence>